<keyword evidence="7" id="KW-0067">ATP-binding</keyword>
<evidence type="ECO:0000256" key="9">
    <source>
        <dbReference type="SAM" id="Coils"/>
    </source>
</evidence>
<feature type="transmembrane region" description="Helical" evidence="10">
    <location>
        <begin position="71"/>
        <end position="100"/>
    </location>
</feature>
<keyword evidence="8" id="KW-0902">Two-component regulatory system</keyword>
<dbReference type="InterPro" id="IPR050482">
    <property type="entry name" value="Sensor_HK_TwoCompSys"/>
</dbReference>
<evidence type="ECO:0000256" key="3">
    <source>
        <dbReference type="ARBA" id="ARBA00022553"/>
    </source>
</evidence>
<organism evidence="13 14">
    <name type="scientific">Arenivirga flava</name>
    <dbReference type="NCBI Taxonomy" id="1930060"/>
    <lineage>
        <taxon>Bacteria</taxon>
        <taxon>Bacillati</taxon>
        <taxon>Actinomycetota</taxon>
        <taxon>Actinomycetes</taxon>
        <taxon>Micrococcales</taxon>
        <taxon>Microbacteriaceae</taxon>
        <taxon>Arenivirga</taxon>
    </lineage>
</organism>
<keyword evidence="6 13" id="KW-0418">Kinase</keyword>
<feature type="transmembrane region" description="Helical" evidence="10">
    <location>
        <begin position="112"/>
        <end position="133"/>
    </location>
</feature>
<dbReference type="Pfam" id="PF02518">
    <property type="entry name" value="HATPase_c"/>
    <property type="match status" value="1"/>
</dbReference>
<dbReference type="GO" id="GO:0016020">
    <property type="term" value="C:membrane"/>
    <property type="evidence" value="ECO:0007669"/>
    <property type="project" value="InterPro"/>
</dbReference>
<keyword evidence="10" id="KW-1133">Transmembrane helix</keyword>
<keyword evidence="9" id="KW-0175">Coiled coil</keyword>
<dbReference type="RefSeq" id="WP_284232789.1">
    <property type="nucleotide sequence ID" value="NZ_BSUL01000001.1"/>
</dbReference>
<feature type="domain" description="Signal transduction histidine kinase subgroup 3 dimerisation and phosphoacceptor" evidence="12">
    <location>
        <begin position="186"/>
        <end position="247"/>
    </location>
</feature>
<feature type="transmembrane region" description="Helical" evidence="10">
    <location>
        <begin position="139"/>
        <end position="158"/>
    </location>
</feature>
<dbReference type="PANTHER" id="PTHR24421:SF10">
    <property type="entry name" value="NITRATE_NITRITE SENSOR PROTEIN NARQ"/>
    <property type="match status" value="1"/>
</dbReference>
<evidence type="ECO:0000313" key="13">
    <source>
        <dbReference type="EMBL" id="GMA29062.1"/>
    </source>
</evidence>
<evidence type="ECO:0000259" key="12">
    <source>
        <dbReference type="Pfam" id="PF07730"/>
    </source>
</evidence>
<dbReference type="InterPro" id="IPR011712">
    <property type="entry name" value="Sig_transdc_His_kin_sub3_dim/P"/>
</dbReference>
<dbReference type="EMBL" id="BSUL01000001">
    <property type="protein sequence ID" value="GMA29062.1"/>
    <property type="molecule type" value="Genomic_DNA"/>
</dbReference>
<sequence length="376" mass="38989">MIDRIRAAYRAAPIVWNTAAVVAVGVLLIALDTTGLWLAPGADELSRWWHLPPLLAAAGALLLQRRAPLRVLLAVTAIGAVDLVLGGSVGMLLLFFDALYSAVLRTTAARRRWLLIAMVVATVGGTVAAFVASGGDLRGTVAAALLLVGVLSTPYAWAAAVREGRDRLEAQQQLAAAHREEAVREERAAMARDLHDTLAGELAAIAIHAEAGLAGAGREQAALRAVRASGVAGLEQVRAMIRVLRTEGAPLTAPGRLAQLPELVERAAGLAVTVEGAPPALPVAVDQAAARILQESLTNAMKHAAGATVRIRFTGEDERMRLTVDSRGGTPSSVTGDGFGLAMMRERATALGGTLQAGPVDGGWRVEAVLPTGADG</sequence>
<dbReference type="CDD" id="cd16917">
    <property type="entry name" value="HATPase_UhpB-NarQ-NarX-like"/>
    <property type="match status" value="1"/>
</dbReference>
<keyword evidence="10" id="KW-0472">Membrane</keyword>
<dbReference type="EC" id="2.7.13.3" evidence="2"/>
<dbReference type="PANTHER" id="PTHR24421">
    <property type="entry name" value="NITRATE/NITRITE SENSOR PROTEIN NARX-RELATED"/>
    <property type="match status" value="1"/>
</dbReference>
<evidence type="ECO:0000256" key="1">
    <source>
        <dbReference type="ARBA" id="ARBA00000085"/>
    </source>
</evidence>
<keyword evidence="5" id="KW-0547">Nucleotide-binding</keyword>
<dbReference type="GO" id="GO:0046983">
    <property type="term" value="F:protein dimerization activity"/>
    <property type="evidence" value="ECO:0007669"/>
    <property type="project" value="InterPro"/>
</dbReference>
<keyword evidence="4" id="KW-0808">Transferase</keyword>
<dbReference type="SUPFAM" id="SSF55874">
    <property type="entry name" value="ATPase domain of HSP90 chaperone/DNA topoisomerase II/histidine kinase"/>
    <property type="match status" value="1"/>
</dbReference>
<dbReference type="Pfam" id="PF07730">
    <property type="entry name" value="HisKA_3"/>
    <property type="match status" value="1"/>
</dbReference>
<dbReference type="Gene3D" id="1.20.5.1930">
    <property type="match status" value="1"/>
</dbReference>
<keyword evidence="10" id="KW-0812">Transmembrane</keyword>
<evidence type="ECO:0000256" key="10">
    <source>
        <dbReference type="SAM" id="Phobius"/>
    </source>
</evidence>
<keyword evidence="3" id="KW-0597">Phosphoprotein</keyword>
<evidence type="ECO:0000256" key="5">
    <source>
        <dbReference type="ARBA" id="ARBA00022741"/>
    </source>
</evidence>
<evidence type="ECO:0000256" key="2">
    <source>
        <dbReference type="ARBA" id="ARBA00012438"/>
    </source>
</evidence>
<feature type="transmembrane region" description="Helical" evidence="10">
    <location>
        <begin position="12"/>
        <end position="31"/>
    </location>
</feature>
<dbReference type="InterPro" id="IPR036890">
    <property type="entry name" value="HATPase_C_sf"/>
</dbReference>
<evidence type="ECO:0000313" key="14">
    <source>
        <dbReference type="Proteomes" id="UP001157160"/>
    </source>
</evidence>
<evidence type="ECO:0000256" key="6">
    <source>
        <dbReference type="ARBA" id="ARBA00022777"/>
    </source>
</evidence>
<evidence type="ECO:0000256" key="4">
    <source>
        <dbReference type="ARBA" id="ARBA00022679"/>
    </source>
</evidence>
<dbReference type="AlphaFoldDB" id="A0AA37UV19"/>
<evidence type="ECO:0000259" key="11">
    <source>
        <dbReference type="Pfam" id="PF02518"/>
    </source>
</evidence>
<proteinExistence type="predicted"/>
<comment type="caution">
    <text evidence="13">The sequence shown here is derived from an EMBL/GenBank/DDBJ whole genome shotgun (WGS) entry which is preliminary data.</text>
</comment>
<feature type="coiled-coil region" evidence="9">
    <location>
        <begin position="161"/>
        <end position="188"/>
    </location>
</feature>
<dbReference type="InterPro" id="IPR003594">
    <property type="entry name" value="HATPase_dom"/>
</dbReference>
<dbReference type="Gene3D" id="3.30.565.10">
    <property type="entry name" value="Histidine kinase-like ATPase, C-terminal domain"/>
    <property type="match status" value="1"/>
</dbReference>
<dbReference type="Proteomes" id="UP001157160">
    <property type="component" value="Unassembled WGS sequence"/>
</dbReference>
<reference evidence="13 14" key="1">
    <citation type="journal article" date="2014" name="Int. J. Syst. Evol. Microbiol.">
        <title>Complete genome sequence of Corynebacterium casei LMG S-19264T (=DSM 44701T), isolated from a smear-ripened cheese.</title>
        <authorList>
            <consortium name="US DOE Joint Genome Institute (JGI-PGF)"/>
            <person name="Walter F."/>
            <person name="Albersmeier A."/>
            <person name="Kalinowski J."/>
            <person name="Ruckert C."/>
        </authorList>
    </citation>
    <scope>NUCLEOTIDE SEQUENCE [LARGE SCALE GENOMIC DNA]</scope>
    <source>
        <strain evidence="13 14">NBRC 112289</strain>
    </source>
</reference>
<keyword evidence="14" id="KW-1185">Reference proteome</keyword>
<evidence type="ECO:0000256" key="7">
    <source>
        <dbReference type="ARBA" id="ARBA00022840"/>
    </source>
</evidence>
<comment type="catalytic activity">
    <reaction evidence="1">
        <text>ATP + protein L-histidine = ADP + protein N-phospho-L-histidine.</text>
        <dbReference type="EC" id="2.7.13.3"/>
    </reaction>
</comment>
<name>A0AA37UV19_9MICO</name>
<accession>A0AA37UV19</accession>
<dbReference type="GO" id="GO:0005524">
    <property type="term" value="F:ATP binding"/>
    <property type="evidence" value="ECO:0007669"/>
    <property type="project" value="UniProtKB-KW"/>
</dbReference>
<gene>
    <name evidence="13" type="ORF">GCM10025874_23150</name>
</gene>
<dbReference type="GO" id="GO:0000155">
    <property type="term" value="F:phosphorelay sensor kinase activity"/>
    <property type="evidence" value="ECO:0007669"/>
    <property type="project" value="InterPro"/>
</dbReference>
<protein>
    <recommendedName>
        <fullName evidence="2">histidine kinase</fullName>
        <ecNumber evidence="2">2.7.13.3</ecNumber>
    </recommendedName>
</protein>
<evidence type="ECO:0000256" key="8">
    <source>
        <dbReference type="ARBA" id="ARBA00023012"/>
    </source>
</evidence>
<feature type="domain" description="Histidine kinase/HSP90-like ATPase" evidence="11">
    <location>
        <begin position="288"/>
        <end position="372"/>
    </location>
</feature>